<dbReference type="SMART" id="SM00271">
    <property type="entry name" value="DnaJ"/>
    <property type="match status" value="1"/>
</dbReference>
<dbReference type="SUPFAM" id="SSF51735">
    <property type="entry name" value="NAD(P)-binding Rossmann-fold domains"/>
    <property type="match status" value="1"/>
</dbReference>
<dbReference type="PANTHER" id="PTHR43245">
    <property type="entry name" value="BIFUNCTIONAL POLYMYXIN RESISTANCE PROTEIN ARNA"/>
    <property type="match status" value="1"/>
</dbReference>
<dbReference type="InterPro" id="IPR036291">
    <property type="entry name" value="NAD(P)-bd_dom_sf"/>
</dbReference>
<feature type="compositionally biased region" description="Basic and acidic residues" evidence="1">
    <location>
        <begin position="600"/>
        <end position="609"/>
    </location>
</feature>
<dbReference type="EMBL" id="CAUJNA010000852">
    <property type="protein sequence ID" value="CAJ1381889.1"/>
    <property type="molecule type" value="Genomic_DNA"/>
</dbReference>
<dbReference type="CDD" id="cd06257">
    <property type="entry name" value="DnaJ"/>
    <property type="match status" value="1"/>
</dbReference>
<evidence type="ECO:0000313" key="3">
    <source>
        <dbReference type="EMBL" id="CAJ1381889.1"/>
    </source>
</evidence>
<evidence type="ECO:0000313" key="4">
    <source>
        <dbReference type="Proteomes" id="UP001178507"/>
    </source>
</evidence>
<dbReference type="Pfam" id="PF01370">
    <property type="entry name" value="Epimerase"/>
    <property type="match status" value="1"/>
</dbReference>
<evidence type="ECO:0000256" key="1">
    <source>
        <dbReference type="SAM" id="MobiDB-lite"/>
    </source>
</evidence>
<dbReference type="Gene3D" id="1.10.287.110">
    <property type="entry name" value="DnaJ domain"/>
    <property type="match status" value="1"/>
</dbReference>
<feature type="compositionally biased region" description="Basic residues" evidence="1">
    <location>
        <begin position="1015"/>
        <end position="1024"/>
    </location>
</feature>
<feature type="region of interest" description="Disordered" evidence="1">
    <location>
        <begin position="965"/>
        <end position="1037"/>
    </location>
</feature>
<sequence>MHVLALDDLSGGFMSNVPAGVTFIQGDIRDAIFLDQIFQQHRVDFVYHLAAYAAEGLSHFIRSYNYRTNLVGSVEILNQAIKHRVQCFVFTSSIAVYGSINDLSQMQNPKRYLSRPKKGGLREEDRPSPEDPYGIAKFAFELDLQAAHELFGIHFVIFRPHNVYGPHQNMFDKYRNVVGIFINQIFHGQPLTIFGSGEQVRAFSYIDDVAPIIARGPLVPRARNQIFNVGADMPHTVNELAAAVAEAAESAGHARDWQPARLEVEVAVSNHDKVKEYFEVNSSISLKEGLQRTVAWYRRQGRHFRPVEFSSVEVMQQLPPSWRRADLEETAVCRGSRVEHPELAEELPAEAPAPVRGLIWALRPVGESLGRGLVQGKTLLPEFLDRPYFIDWLQRRQRPELRLFTQLLVALPDSSLMDLTERDLLVAASSATLVSTPLDQRSRLYAYAAENELPLPLAFSGLRCPCPPEEDGDGFVSQVDRGVTVHWEAFEALLALPSDRPLLLSLGAQGCAQGGKSSLLRELLGLEAQVVEAPAVRSGPCRSPCHAPGVDLLRKANLWTADVHGCSLGDPTWMALIATFASISGLTLLHVSPEDFLQVEEEKPKKVDPRLTASRRGSASKDSVSSVNSNSSRLSAKPDLMSLLKILSDARLAGVGPQRSRILVVLRDVSSSSQTAAMQSYLEGIPGASVVTLERLQGLPTPLRQRPLLRLREKLQQELYLGEAMKEVDLNPVARHPQGEFSSENTFARPPLSSGFDHLETKHHHGLMADASAGAIVVHEDALDAACQVASRSIDQLIWHAPHELAKAVTLFGPGVVVLPMLGRVSGIGVQQSLEYGSHPKRAARGGLMDRLDLELKFGPIDPGRLMRELVAGRVGMEQRLRGLGNDELREEVLALQDWREKASGRLKTMERRAAWAFLGVAGEGAASQAEIKKAFKRRALELHPDKGGDAERFRLLQEMRDLLVEPKSHELEGKDQSKDKDKDKAEGDKEEQEEEEEEEFSEDSWDADEEFRKMFPKRKKKKRQRDEEEAEVAKSEDFHRGKFEAARRKLHRQLGEMWIRATQLAKEIERSQTVSSGDAMHQLRKFLDRFAVTEVSKLKDNDPKKAERIFRRFLEQGSELLCAAGAVDPASAVSLVAMQVNFPLLQAAPSEELKERCNALLQVIQDLPSIGQEVTALEAESFHIQLLVPTDPELQASEPRLQELWLPGSATLGDLRNAASVCGGSARLFLRGKFLGGDSATPLGSLGLDGPLQCLPSNVALKGPRKPPGAGAAAAAAAPPAPAAAAAAEPSSEALRAERSDLKAKPAESAAEVKEVKETKVKEENKENEDAWFDDFFAKPEPEKENPRRAAQEQGKNAMQARLKAQKQAADAKRRLESERPRAARERGREREDLRPQPAQPARPEPATSSALVVSKEEPCSELQRSRDGWDQSWQHPCAGAKRSDGTAIFCGPCDAWVHVSRFDHHDFEIHCDKVGHFGWID</sequence>
<reference evidence="3" key="1">
    <citation type="submission" date="2023-08" db="EMBL/GenBank/DDBJ databases">
        <authorList>
            <person name="Chen Y."/>
            <person name="Shah S."/>
            <person name="Dougan E. K."/>
            <person name="Thang M."/>
            <person name="Chan C."/>
        </authorList>
    </citation>
    <scope>NUCLEOTIDE SEQUENCE</scope>
</reference>
<feature type="compositionally biased region" description="Basic and acidic residues" evidence="1">
    <location>
        <begin position="120"/>
        <end position="129"/>
    </location>
</feature>
<dbReference type="Proteomes" id="UP001178507">
    <property type="component" value="Unassembled WGS sequence"/>
</dbReference>
<dbReference type="InterPro" id="IPR036869">
    <property type="entry name" value="J_dom_sf"/>
</dbReference>
<feature type="compositionally biased region" description="Acidic residues" evidence="1">
    <location>
        <begin position="989"/>
        <end position="1010"/>
    </location>
</feature>
<feature type="compositionally biased region" description="Basic and acidic residues" evidence="1">
    <location>
        <begin position="1371"/>
        <end position="1396"/>
    </location>
</feature>
<organism evidence="3 4">
    <name type="scientific">Effrenium voratum</name>
    <dbReference type="NCBI Taxonomy" id="2562239"/>
    <lineage>
        <taxon>Eukaryota</taxon>
        <taxon>Sar</taxon>
        <taxon>Alveolata</taxon>
        <taxon>Dinophyceae</taxon>
        <taxon>Suessiales</taxon>
        <taxon>Symbiodiniaceae</taxon>
        <taxon>Effrenium</taxon>
    </lineage>
</organism>
<dbReference type="InterPro" id="IPR050177">
    <property type="entry name" value="Lipid_A_modif_metabolic_enz"/>
</dbReference>
<name>A0AA36I903_9DINO</name>
<evidence type="ECO:0000259" key="2">
    <source>
        <dbReference type="PROSITE" id="PS50076"/>
    </source>
</evidence>
<gene>
    <name evidence="3" type="ORF">EVOR1521_LOCUS9433</name>
</gene>
<comment type="caution">
    <text evidence="3">The sequence shown here is derived from an EMBL/GenBank/DDBJ whole genome shotgun (WGS) entry which is preliminary data.</text>
</comment>
<dbReference type="InterPro" id="IPR001509">
    <property type="entry name" value="Epimerase_deHydtase"/>
</dbReference>
<feature type="compositionally biased region" description="Basic and acidic residues" evidence="1">
    <location>
        <begin position="965"/>
        <end position="988"/>
    </location>
</feature>
<feature type="region of interest" description="Disordered" evidence="1">
    <location>
        <begin position="600"/>
        <end position="634"/>
    </location>
</feature>
<dbReference type="PROSITE" id="PS50076">
    <property type="entry name" value="DNAJ_2"/>
    <property type="match status" value="1"/>
</dbReference>
<keyword evidence="4" id="KW-1185">Reference proteome</keyword>
<dbReference type="Pfam" id="PF00226">
    <property type="entry name" value="DnaJ"/>
    <property type="match status" value="1"/>
</dbReference>
<proteinExistence type="predicted"/>
<feature type="region of interest" description="Disordered" evidence="1">
    <location>
        <begin position="110"/>
        <end position="129"/>
    </location>
</feature>
<dbReference type="Gene3D" id="3.40.50.720">
    <property type="entry name" value="NAD(P)-binding Rossmann-like Domain"/>
    <property type="match status" value="1"/>
</dbReference>
<protein>
    <recommendedName>
        <fullName evidence="2">J domain-containing protein</fullName>
    </recommendedName>
</protein>
<feature type="compositionally biased region" description="Low complexity" evidence="1">
    <location>
        <begin position="1359"/>
        <end position="1370"/>
    </location>
</feature>
<feature type="compositionally biased region" description="Low complexity" evidence="1">
    <location>
        <begin position="1284"/>
        <end position="1295"/>
    </location>
</feature>
<dbReference type="PANTHER" id="PTHR43245:SF13">
    <property type="entry name" value="UDP-D-APIOSE_UDP-D-XYLOSE SYNTHASE 2"/>
    <property type="match status" value="1"/>
</dbReference>
<feature type="compositionally biased region" description="Basic and acidic residues" evidence="1">
    <location>
        <begin position="1416"/>
        <end position="1431"/>
    </location>
</feature>
<feature type="compositionally biased region" description="Basic and acidic residues" evidence="1">
    <location>
        <begin position="1337"/>
        <end position="1352"/>
    </location>
</feature>
<accession>A0AA36I903</accession>
<feature type="region of interest" description="Disordered" evidence="1">
    <location>
        <begin position="1284"/>
        <end position="1433"/>
    </location>
</feature>
<feature type="compositionally biased region" description="Low complexity" evidence="1">
    <location>
        <begin position="614"/>
        <end position="634"/>
    </location>
</feature>
<feature type="domain" description="J" evidence="2">
    <location>
        <begin position="914"/>
        <end position="979"/>
    </location>
</feature>
<dbReference type="InterPro" id="IPR001623">
    <property type="entry name" value="DnaJ_domain"/>
</dbReference>
<feature type="compositionally biased region" description="Basic and acidic residues" evidence="1">
    <location>
        <begin position="1296"/>
        <end position="1330"/>
    </location>
</feature>
<dbReference type="SUPFAM" id="SSF46565">
    <property type="entry name" value="Chaperone J-domain"/>
    <property type="match status" value="1"/>
</dbReference>